<name>A0A6C0H6R5_9ZZZZ</name>
<evidence type="ECO:0000313" key="1">
    <source>
        <dbReference type="EMBL" id="QHT76169.1"/>
    </source>
</evidence>
<accession>A0A6C0H6R5</accession>
<sequence length="161" mass="19215">MNSPNTNDMTNRKHFHRKDKYCTSTINTITNTITTTITNTNTNTNHRVYPFVDTLVDSLYEQCDKLIDEHIQLESEKSIFMMFVIMYFAVHLKIKNNVFVMPEEERKQVIKQILSEFIRNPEKRTLCIRHFERQFRTLFDDNTIIPTINEAGPVDYIDFER</sequence>
<reference evidence="1" key="1">
    <citation type="journal article" date="2020" name="Nature">
        <title>Giant virus diversity and host interactions through global metagenomics.</title>
        <authorList>
            <person name="Schulz F."/>
            <person name="Roux S."/>
            <person name="Paez-Espino D."/>
            <person name="Jungbluth S."/>
            <person name="Walsh D.A."/>
            <person name="Denef V.J."/>
            <person name="McMahon K.D."/>
            <person name="Konstantinidis K.T."/>
            <person name="Eloe-Fadrosh E.A."/>
            <person name="Kyrpides N.C."/>
            <person name="Woyke T."/>
        </authorList>
    </citation>
    <scope>NUCLEOTIDE SEQUENCE</scope>
    <source>
        <strain evidence="1">GVMAG-M-3300023179-73</strain>
    </source>
</reference>
<organism evidence="1">
    <name type="scientific">viral metagenome</name>
    <dbReference type="NCBI Taxonomy" id="1070528"/>
    <lineage>
        <taxon>unclassified sequences</taxon>
        <taxon>metagenomes</taxon>
        <taxon>organismal metagenomes</taxon>
    </lineage>
</organism>
<dbReference type="EMBL" id="MN739890">
    <property type="protein sequence ID" value="QHT76169.1"/>
    <property type="molecule type" value="Genomic_DNA"/>
</dbReference>
<dbReference type="AlphaFoldDB" id="A0A6C0H6R5"/>
<protein>
    <submittedName>
        <fullName evidence="1">Uncharacterized protein</fullName>
    </submittedName>
</protein>
<proteinExistence type="predicted"/>